<dbReference type="AlphaFoldDB" id="A0A7V1ZIS8"/>
<dbReference type="EMBL" id="DSHW01000420">
    <property type="protein sequence ID" value="HEQ88861.1"/>
    <property type="molecule type" value="Genomic_DNA"/>
</dbReference>
<protein>
    <submittedName>
        <fullName evidence="2">Uncharacterized protein</fullName>
    </submittedName>
</protein>
<accession>A0A7V1ZIS8</accession>
<proteinExistence type="predicted"/>
<feature type="region of interest" description="Disordered" evidence="1">
    <location>
        <begin position="91"/>
        <end position="114"/>
    </location>
</feature>
<name>A0A7V1ZIS8_9BACT</name>
<gene>
    <name evidence="2" type="ORF">ENP06_05555</name>
</gene>
<comment type="caution">
    <text evidence="2">The sequence shown here is derived from an EMBL/GenBank/DDBJ whole genome shotgun (WGS) entry which is preliminary data.</text>
</comment>
<evidence type="ECO:0000313" key="2">
    <source>
        <dbReference type="EMBL" id="HEQ88861.1"/>
    </source>
</evidence>
<sequence>MENLPNGVKISLTSSDPKVVAQLQSKSEACDKEGCKNCPMHAEGVTRTVEKIANGVVITATSADAQLVAALQKHASGMTAGCNKSTAKASCCSKGEAKGSGCSKGATGHTHPTT</sequence>
<evidence type="ECO:0000256" key="1">
    <source>
        <dbReference type="SAM" id="MobiDB-lite"/>
    </source>
</evidence>
<organism evidence="2">
    <name type="scientific">Thermoanaerobaculum aquaticum</name>
    <dbReference type="NCBI Taxonomy" id="1312852"/>
    <lineage>
        <taxon>Bacteria</taxon>
        <taxon>Pseudomonadati</taxon>
        <taxon>Acidobacteriota</taxon>
        <taxon>Thermoanaerobaculia</taxon>
        <taxon>Thermoanaerobaculales</taxon>
        <taxon>Thermoanaerobaculaceae</taxon>
        <taxon>Thermoanaerobaculum</taxon>
    </lineage>
</organism>
<reference evidence="2" key="1">
    <citation type="journal article" date="2020" name="mSystems">
        <title>Genome- and Community-Level Interaction Insights into Carbon Utilization and Element Cycling Functions of Hydrothermarchaeota in Hydrothermal Sediment.</title>
        <authorList>
            <person name="Zhou Z."/>
            <person name="Liu Y."/>
            <person name="Xu W."/>
            <person name="Pan J."/>
            <person name="Luo Z.H."/>
            <person name="Li M."/>
        </authorList>
    </citation>
    <scope>NUCLEOTIDE SEQUENCE [LARGE SCALE GENOMIC DNA]</scope>
    <source>
        <strain evidence="2">SpSt-186</strain>
    </source>
</reference>